<dbReference type="Pfam" id="PF11992">
    <property type="entry name" value="TgpA_N"/>
    <property type="match status" value="1"/>
</dbReference>
<feature type="transmembrane region" description="Helical" evidence="2">
    <location>
        <begin position="141"/>
        <end position="158"/>
    </location>
</feature>
<evidence type="ECO:0000259" key="3">
    <source>
        <dbReference type="SMART" id="SM00460"/>
    </source>
</evidence>
<evidence type="ECO:0000313" key="5">
    <source>
        <dbReference type="Proteomes" id="UP000628079"/>
    </source>
</evidence>
<dbReference type="PANTHER" id="PTHR42736">
    <property type="entry name" value="PROTEIN-GLUTAMINE GAMMA-GLUTAMYLTRANSFERASE"/>
    <property type="match status" value="1"/>
</dbReference>
<dbReference type="Pfam" id="PF01841">
    <property type="entry name" value="Transglut_core"/>
    <property type="match status" value="1"/>
</dbReference>
<dbReference type="SUPFAM" id="SSF54001">
    <property type="entry name" value="Cysteine proteinases"/>
    <property type="match status" value="1"/>
</dbReference>
<keyword evidence="2" id="KW-0472">Membrane</keyword>
<evidence type="ECO:0000256" key="1">
    <source>
        <dbReference type="SAM" id="MobiDB-lite"/>
    </source>
</evidence>
<feature type="transmembrane region" description="Helical" evidence="2">
    <location>
        <begin position="32"/>
        <end position="50"/>
    </location>
</feature>
<dbReference type="Proteomes" id="UP000628079">
    <property type="component" value="Unassembled WGS sequence"/>
</dbReference>
<proteinExistence type="predicted"/>
<gene>
    <name evidence="4" type="ORF">GCM10011314_30740</name>
</gene>
<dbReference type="InterPro" id="IPR025403">
    <property type="entry name" value="TgpA-like_C"/>
</dbReference>
<reference evidence="4" key="1">
    <citation type="journal article" date="2014" name="Int. J. Syst. Evol. Microbiol.">
        <title>Complete genome sequence of Corynebacterium casei LMG S-19264T (=DSM 44701T), isolated from a smear-ripened cheese.</title>
        <authorList>
            <consortium name="US DOE Joint Genome Institute (JGI-PGF)"/>
            <person name="Walter F."/>
            <person name="Albersmeier A."/>
            <person name="Kalinowski J."/>
            <person name="Ruckert C."/>
        </authorList>
    </citation>
    <scope>NUCLEOTIDE SEQUENCE</scope>
    <source>
        <strain evidence="4">CGMCC 1.10749</strain>
    </source>
</reference>
<reference evidence="4" key="2">
    <citation type="submission" date="2020-09" db="EMBL/GenBank/DDBJ databases">
        <authorList>
            <person name="Sun Q."/>
            <person name="Zhou Y."/>
        </authorList>
    </citation>
    <scope>NUCLEOTIDE SEQUENCE</scope>
    <source>
        <strain evidence="4">CGMCC 1.10749</strain>
    </source>
</reference>
<feature type="transmembrane region" description="Helical" evidence="2">
    <location>
        <begin position="7"/>
        <end position="26"/>
    </location>
</feature>
<dbReference type="InterPro" id="IPR002931">
    <property type="entry name" value="Transglutaminase-like"/>
</dbReference>
<feature type="domain" description="Transglutaminase-like" evidence="3">
    <location>
        <begin position="475"/>
        <end position="544"/>
    </location>
</feature>
<dbReference type="Gene3D" id="3.10.620.30">
    <property type="match status" value="1"/>
</dbReference>
<dbReference type="PANTHER" id="PTHR42736:SF1">
    <property type="entry name" value="PROTEIN-GLUTAMINE GAMMA-GLUTAMYLTRANSFERASE"/>
    <property type="match status" value="1"/>
</dbReference>
<keyword evidence="2" id="KW-1133">Transmembrane helix</keyword>
<evidence type="ECO:0000256" key="2">
    <source>
        <dbReference type="SAM" id="Phobius"/>
    </source>
</evidence>
<comment type="caution">
    <text evidence="4">The sequence shown here is derived from an EMBL/GenBank/DDBJ whole genome shotgun (WGS) entry which is preliminary data.</text>
</comment>
<keyword evidence="2" id="KW-0812">Transmembrane</keyword>
<protein>
    <submittedName>
        <fullName evidence="4">Transglutaminase</fullName>
    </submittedName>
</protein>
<organism evidence="4 5">
    <name type="scientific">Knoellia flava</name>
    <dbReference type="NCBI Taxonomy" id="913969"/>
    <lineage>
        <taxon>Bacteria</taxon>
        <taxon>Bacillati</taxon>
        <taxon>Actinomycetota</taxon>
        <taxon>Actinomycetes</taxon>
        <taxon>Micrococcales</taxon>
        <taxon>Intrasporangiaceae</taxon>
        <taxon>Knoellia</taxon>
    </lineage>
</organism>
<feature type="compositionally biased region" description="Low complexity" evidence="1">
    <location>
        <begin position="560"/>
        <end position="579"/>
    </location>
</feature>
<evidence type="ECO:0000313" key="4">
    <source>
        <dbReference type="EMBL" id="GGB88771.1"/>
    </source>
</evidence>
<feature type="transmembrane region" description="Helical" evidence="2">
    <location>
        <begin position="609"/>
        <end position="631"/>
    </location>
</feature>
<dbReference type="InterPro" id="IPR038765">
    <property type="entry name" value="Papain-like_cys_pep_sf"/>
</dbReference>
<dbReference type="InterPro" id="IPR052901">
    <property type="entry name" value="Bact_TGase-like"/>
</dbReference>
<feature type="region of interest" description="Disordered" evidence="1">
    <location>
        <begin position="560"/>
        <end position="598"/>
    </location>
</feature>
<feature type="transmembrane region" description="Helical" evidence="2">
    <location>
        <begin position="117"/>
        <end position="134"/>
    </location>
</feature>
<dbReference type="RefSeq" id="WP_035947889.1">
    <property type="nucleotide sequence ID" value="NZ_BMEA01000004.1"/>
</dbReference>
<feature type="transmembrane region" description="Helical" evidence="2">
    <location>
        <begin position="57"/>
        <end position="76"/>
    </location>
</feature>
<name>A0A8H9FW31_9MICO</name>
<dbReference type="InterPro" id="IPR021878">
    <property type="entry name" value="TgpA_N"/>
</dbReference>
<dbReference type="EMBL" id="BMEA01000004">
    <property type="protein sequence ID" value="GGB88771.1"/>
    <property type="molecule type" value="Genomic_DNA"/>
</dbReference>
<dbReference type="Pfam" id="PF13559">
    <property type="entry name" value="DUF4129"/>
    <property type="match status" value="1"/>
</dbReference>
<dbReference type="AlphaFoldDB" id="A0A8H9FW31"/>
<dbReference type="SMART" id="SM00460">
    <property type="entry name" value="TGc"/>
    <property type="match status" value="1"/>
</dbReference>
<accession>A0A8H9FW31</accession>
<sequence length="769" mass="82367">MNRTRPVETLLAALASFTVALPLLTLFDSNAWVRPTLLVIVVIAGVGLALRSLSASALQVVLGQLVVGFLVVSWIHGRGHLYYGFLPGPDTLRTFGILLGEAQQTVLSYSVPVPTERGVVVAITMLVGITALATDAVAVTLRLPALAGLGLLTAYLVSATNSGEGLSWKYFVLPFACWSALVATQGIASVRRWGTAVPRSHDGNENDPVLGVAGTARLLGAAALALAVVVPAVVPHLPTTYLADGLGRSDEGRGGGSVRLNTTIDLRNSLESQSQEPVISYTTSTSSPAPLRVSILTDYRRGEWRTRFDADDVVPGGTEQVVGAPDVKRTDVKVDVSENRLQAPQIALPTPLRSVDLDGAVLTRNFVGGYEVDRGRGDYSATYSEVAPREQDFASDGEEPAGAEQGIFTELDSEGILRLSELVDSVVPEDATPLETARLLQAHFRSSQYTYSLQLPTPTDPVSGRAMMSDPLSNFLVSRTGYCVQFATAFVMAARLKGIPARMAIGFLPGSFTNGGYTVRAADAHAWPELWFPRLGWTRFEPTPGVQSGAAPTYSLIPTEAAPTASPTGSATTAAPTPTLSERPDSDEGAVQDNPTATAGPLGWVRDNLLTIGVVIGIVLSLLLLPVAAWMRRRRLRLDARDDAERVEAEWASLISRLGDIGIAPPVGSTPRQAGARLTHDAILSGDSKAAMGRLVDTVERARYAPPRTPVDDVSDDARTVWRAAVSARQRSDQVRAYLVPSDGLRQWNDAKDAVLDWPRRAWLRLRRR</sequence>